<dbReference type="OrthoDB" id="4979632at2"/>
<feature type="compositionally biased region" description="Basic and acidic residues" evidence="1">
    <location>
        <begin position="1"/>
        <end position="17"/>
    </location>
</feature>
<feature type="region of interest" description="Disordered" evidence="1">
    <location>
        <begin position="1"/>
        <end position="22"/>
    </location>
</feature>
<reference evidence="2 3" key="1">
    <citation type="submission" date="2016-09" db="EMBL/GenBank/DDBJ databases">
        <authorList>
            <person name="Capua I."/>
            <person name="De Benedictis P."/>
            <person name="Joannis T."/>
            <person name="Lombin L.H."/>
            <person name="Cattoli G."/>
        </authorList>
    </citation>
    <scope>NUCLEOTIDE SEQUENCE [LARGE SCALE GENOMIC DNA]</scope>
    <source>
        <strain evidence="2 3">GluBS11</strain>
    </source>
</reference>
<evidence type="ECO:0000313" key="3">
    <source>
        <dbReference type="Proteomes" id="UP000199315"/>
    </source>
</evidence>
<gene>
    <name evidence="2" type="ORF">SAMN05421730_101381</name>
</gene>
<sequence>MKKNQEMHAESGLESSEKPGSVGSGYEKISYNVIKAVKASVGGYFGGYYNAEIDLINLKVVWTHGGNDMEEVSIYKTIRKATAVKFIEQMQEADLLAWEDKYIEPGICDGTQWSIEIICDSGTIEKHGDNKFPKKWEVFCNAIKKITGKKFE</sequence>
<keyword evidence="3" id="KW-1185">Reference proteome</keyword>
<name>A0A1D3TUN5_9FIRM</name>
<evidence type="ECO:0000256" key="1">
    <source>
        <dbReference type="SAM" id="MobiDB-lite"/>
    </source>
</evidence>
<dbReference type="STRING" id="1619234.SAMN05421730_101381"/>
<evidence type="ECO:0000313" key="2">
    <source>
        <dbReference type="EMBL" id="SCP97776.1"/>
    </source>
</evidence>
<accession>A0A1D3TUN5</accession>
<dbReference type="Proteomes" id="UP000199315">
    <property type="component" value="Unassembled WGS sequence"/>
</dbReference>
<protein>
    <submittedName>
        <fullName evidence="2">Uncharacterized protein</fullName>
    </submittedName>
</protein>
<dbReference type="AlphaFoldDB" id="A0A1D3TUN5"/>
<dbReference type="EMBL" id="FMKA01000013">
    <property type="protein sequence ID" value="SCP97776.1"/>
    <property type="molecule type" value="Genomic_DNA"/>
</dbReference>
<proteinExistence type="predicted"/>
<dbReference type="RefSeq" id="WP_091234220.1">
    <property type="nucleotide sequence ID" value="NZ_FMKA01000013.1"/>
</dbReference>
<organism evidence="2 3">
    <name type="scientific">Anaerobium acetethylicum</name>
    <dbReference type="NCBI Taxonomy" id="1619234"/>
    <lineage>
        <taxon>Bacteria</taxon>
        <taxon>Bacillati</taxon>
        <taxon>Bacillota</taxon>
        <taxon>Clostridia</taxon>
        <taxon>Lachnospirales</taxon>
        <taxon>Lachnospiraceae</taxon>
        <taxon>Anaerobium</taxon>
    </lineage>
</organism>